<reference evidence="2 3" key="1">
    <citation type="submission" date="2022-07" db="EMBL/GenBank/DDBJ databases">
        <authorList>
            <person name="Criscuolo A."/>
        </authorList>
    </citation>
    <scope>NUCLEOTIDE SEQUENCE [LARGE SCALE GENOMIC DNA]</scope>
    <source>
        <strain evidence="3">CIP 111951</strain>
    </source>
</reference>
<gene>
    <name evidence="2" type="ORF">PSECIP111951_00318</name>
</gene>
<evidence type="ECO:0000313" key="3">
    <source>
        <dbReference type="Proteomes" id="UP001152485"/>
    </source>
</evidence>
<accession>A0ABN8UJW7</accession>
<dbReference type="RefSeq" id="WP_261591518.1">
    <property type="nucleotide sequence ID" value="NZ_CAMAPD010000001.1"/>
</dbReference>
<dbReference type="Pfam" id="PF02108">
    <property type="entry name" value="FliH"/>
    <property type="match status" value="1"/>
</dbReference>
<proteinExistence type="predicted"/>
<evidence type="ECO:0000259" key="1">
    <source>
        <dbReference type="Pfam" id="PF02108"/>
    </source>
</evidence>
<protein>
    <recommendedName>
        <fullName evidence="1">Flagellar assembly protein FliH/Type III secretion system HrpE domain-containing protein</fullName>
    </recommendedName>
</protein>
<organism evidence="2 3">
    <name type="scientific">Pseudoalteromonas holothuriae</name>
    <dbReference type="NCBI Taxonomy" id="2963714"/>
    <lineage>
        <taxon>Bacteria</taxon>
        <taxon>Pseudomonadati</taxon>
        <taxon>Pseudomonadota</taxon>
        <taxon>Gammaproteobacteria</taxon>
        <taxon>Alteromonadales</taxon>
        <taxon>Pseudoalteromonadaceae</taxon>
        <taxon>Pseudoalteromonas</taxon>
    </lineage>
</organism>
<dbReference type="Proteomes" id="UP001152485">
    <property type="component" value="Unassembled WGS sequence"/>
</dbReference>
<dbReference type="EMBL" id="CAMAPD010000001">
    <property type="protein sequence ID" value="CAH9051051.1"/>
    <property type="molecule type" value="Genomic_DNA"/>
</dbReference>
<sequence length="248" mass="28562">MIGSVKTYHSPNTDADVVSTIDESNTEQTYHSVAGLQAHATPDVRALLMDMDVKQRQQLIVEMFEQDIETIVKTESERGFKEGRERGLQDAQKQAQLEHDEMRKEIDTKQQTLVSLIESVNQLTPQVQLEDKDIYDVMTLAVFRLLGERLEKGDYLDQVLKRATQEYLVTKHVILCLSTEDYQFVHKHLESQFSSSIHENVLIKEDKKLAIGDTRLELTNGNIETNFSEKLHTWCRNLAQLKRSTDID</sequence>
<evidence type="ECO:0000313" key="2">
    <source>
        <dbReference type="EMBL" id="CAH9051051.1"/>
    </source>
</evidence>
<dbReference type="InterPro" id="IPR018035">
    <property type="entry name" value="Flagellar_FliH/T3SS_HrpE"/>
</dbReference>
<comment type="caution">
    <text evidence="2">The sequence shown here is derived from an EMBL/GenBank/DDBJ whole genome shotgun (WGS) entry which is preliminary data.</text>
</comment>
<name>A0ABN8UJW7_9GAMM</name>
<feature type="domain" description="Flagellar assembly protein FliH/Type III secretion system HrpE" evidence="1">
    <location>
        <begin position="156"/>
        <end position="233"/>
    </location>
</feature>